<keyword evidence="5" id="KW-1185">Reference proteome</keyword>
<dbReference type="Pfam" id="PF07635">
    <property type="entry name" value="PSCyt1"/>
    <property type="match status" value="1"/>
</dbReference>
<dbReference type="InterPro" id="IPR036909">
    <property type="entry name" value="Cyt_c-like_dom_sf"/>
</dbReference>
<dbReference type="InterPro" id="IPR013320">
    <property type="entry name" value="ConA-like_dom_sf"/>
</dbReference>
<dbReference type="PANTHER" id="PTHR35889">
    <property type="entry name" value="CYCLOINULO-OLIGOSACCHARIDE FRUCTANOTRANSFERASE-RELATED"/>
    <property type="match status" value="1"/>
</dbReference>
<dbReference type="SUPFAM" id="SSF46626">
    <property type="entry name" value="Cytochrome c"/>
    <property type="match status" value="1"/>
</dbReference>
<dbReference type="STRING" id="1891926.Fuma_03879"/>
<dbReference type="Gene3D" id="2.60.120.200">
    <property type="match status" value="1"/>
</dbReference>
<dbReference type="GO" id="GO:0020037">
    <property type="term" value="F:heme binding"/>
    <property type="evidence" value="ECO:0007669"/>
    <property type="project" value="InterPro"/>
</dbReference>
<sequence length="1052" mass="117491">MKCRSTKVGAQIAVRWPVLCGVLLFLPTLLADDSDRVVSFNRDVRPILSDKCMFCHGPDEATREAGLRLDDEQQTHGRIVVPGKPGRSELIARITSADENEIMPPADSGRSLSKKQIGILRQWIKQGGTYEKHWSFIAPVRSELAQVKISHGTVNAIDAFVFSRLESEGLQPSKRANKHTLLRRVSLDLTGLPPTVEELDAFLADESELAYERVVDRLLSSPRYGEHMARYWLDAARYADTNGFFVDSERSMWPWRDWVINAFNSNMPFDQFTIDQLAGDLVPNSTLAQKIASGFNRNHMTTRETGAIDEEYRVEYVVDRVHTTATTWLGLTAACARCHDHKFDPISQKEFFQLFAFFNHVPENGVSRQSGNANPVLQLSSPELQQQLDAMKQKVSEIDARVAAIEPKLSATQSKWEQVSRTHPLTLPTQGLRAHFSLNGNTANDGSAASKARAVGNVEFEEGFLGQAAKFDGDAVLEFGEPLDLDCDSAFSFGGWIKPMTSGPACVLSKNDDVNSLRGFDVMVLKSKLAVHLIHEWNSNAIRVTTKNKLDSSKWQQIFVTYDGSSSAAGVKVYVDGVLQELQVVYDRLSGSIQTDQPLRIGRRSTSAAFVGLIDDVRLYEGELTAQQVRNLFTSQLIGGIVSIAPEERSAYEQKKLRKHFLATPEAAEFQEVYKQQSHLHDQYDELKASAPSMMVMQDAEQPRETFVLVRGQYDQPGEKVDAGVPSSLPPLPDAAPRNRLGLAQWLVDSKNPLTARVIVNRYWQQLFGTGLVKTTGDFGAQGEWPSHPELLDWLAVEFRESGWDTKHILKLIVMSATYQQDSRITKKGMERDPENRLLARGPRFRLDAEAVRDNALAISGLLRNRAGGPSVKPYQPAGLWEAVSYGGDLSYQPDNGEGLYRRSLYTYWKRQSPPPALLAFDAPTRETCTVNRPRTNTPLQALVLMNDVTYVEAARAMAQRIMELPSGNTADRIEFAFRLATARTPVAKETQVLQRIYEQQLKRFENNPQAALDLLSAGESQRDPSLDTAHHAAWTTVASMILNLNETITKN</sequence>
<keyword evidence="1" id="KW-0732">Signal</keyword>
<dbReference type="Pfam" id="PF07583">
    <property type="entry name" value="PSCyt2"/>
    <property type="match status" value="1"/>
</dbReference>
<dbReference type="RefSeq" id="WP_083732167.1">
    <property type="nucleotide sequence ID" value="NZ_CP017641.1"/>
</dbReference>
<evidence type="ECO:0000256" key="1">
    <source>
        <dbReference type="ARBA" id="ARBA00022729"/>
    </source>
</evidence>
<keyword evidence="2" id="KW-1015">Disulfide bond</keyword>
<protein>
    <submittedName>
        <fullName evidence="4">Planctomycete cytochrome C</fullName>
    </submittedName>
</protein>
<name>A0A1P8WJL1_9PLAN</name>
<dbReference type="OrthoDB" id="127107at2"/>
<reference evidence="4 5" key="1">
    <citation type="journal article" date="2016" name="Front. Microbiol.">
        <title>Fuerstia marisgermanicae gen. nov., sp. nov., an Unusual Member of the Phylum Planctomycetes from the German Wadden Sea.</title>
        <authorList>
            <person name="Kohn T."/>
            <person name="Heuer A."/>
            <person name="Jogler M."/>
            <person name="Vollmers J."/>
            <person name="Boedeker C."/>
            <person name="Bunk B."/>
            <person name="Rast P."/>
            <person name="Borchert D."/>
            <person name="Glockner I."/>
            <person name="Freese H.M."/>
            <person name="Klenk H.P."/>
            <person name="Overmann J."/>
            <person name="Kaster A.K."/>
            <person name="Rohde M."/>
            <person name="Wiegand S."/>
            <person name="Jogler C."/>
        </authorList>
    </citation>
    <scope>NUCLEOTIDE SEQUENCE [LARGE SCALE GENOMIC DNA]</scope>
    <source>
        <strain evidence="4 5">NH11</strain>
    </source>
</reference>
<evidence type="ECO:0000313" key="4">
    <source>
        <dbReference type="EMBL" id="APZ94254.1"/>
    </source>
</evidence>
<dbReference type="Proteomes" id="UP000187735">
    <property type="component" value="Chromosome"/>
</dbReference>
<organism evidence="4 5">
    <name type="scientific">Fuerstiella marisgermanici</name>
    <dbReference type="NCBI Taxonomy" id="1891926"/>
    <lineage>
        <taxon>Bacteria</taxon>
        <taxon>Pseudomonadati</taxon>
        <taxon>Planctomycetota</taxon>
        <taxon>Planctomycetia</taxon>
        <taxon>Planctomycetales</taxon>
        <taxon>Planctomycetaceae</taxon>
        <taxon>Fuerstiella</taxon>
    </lineage>
</organism>
<dbReference type="PANTHER" id="PTHR35889:SF3">
    <property type="entry name" value="F-BOX DOMAIN-CONTAINING PROTEIN"/>
    <property type="match status" value="1"/>
</dbReference>
<dbReference type="InterPro" id="IPR011429">
    <property type="entry name" value="Cyt_c_Planctomycete-type"/>
</dbReference>
<evidence type="ECO:0000313" key="5">
    <source>
        <dbReference type="Proteomes" id="UP000187735"/>
    </source>
</evidence>
<dbReference type="SUPFAM" id="SSF49899">
    <property type="entry name" value="Concanavalin A-like lectins/glucanases"/>
    <property type="match status" value="1"/>
</dbReference>
<dbReference type="InterPro" id="IPR006558">
    <property type="entry name" value="LamG-like"/>
</dbReference>
<dbReference type="InterPro" id="IPR011444">
    <property type="entry name" value="DUF1549"/>
</dbReference>
<evidence type="ECO:0000259" key="3">
    <source>
        <dbReference type="SMART" id="SM00560"/>
    </source>
</evidence>
<proteinExistence type="predicted"/>
<evidence type="ECO:0000256" key="2">
    <source>
        <dbReference type="ARBA" id="ARBA00023157"/>
    </source>
</evidence>
<dbReference type="SMART" id="SM00560">
    <property type="entry name" value="LamGL"/>
    <property type="match status" value="1"/>
</dbReference>
<gene>
    <name evidence="4" type="ORF">Fuma_03879</name>
</gene>
<feature type="domain" description="LamG-like jellyroll fold" evidence="3">
    <location>
        <begin position="489"/>
        <end position="627"/>
    </location>
</feature>
<accession>A0A1P8WJL1</accession>
<dbReference type="InterPro" id="IPR022655">
    <property type="entry name" value="DUF1553"/>
</dbReference>
<dbReference type="KEGG" id="fmr:Fuma_03879"/>
<dbReference type="AlphaFoldDB" id="A0A1P8WJL1"/>
<dbReference type="EMBL" id="CP017641">
    <property type="protein sequence ID" value="APZ94254.1"/>
    <property type="molecule type" value="Genomic_DNA"/>
</dbReference>
<dbReference type="Pfam" id="PF13385">
    <property type="entry name" value="Laminin_G_3"/>
    <property type="match status" value="1"/>
</dbReference>
<dbReference type="Pfam" id="PF07587">
    <property type="entry name" value="PSD1"/>
    <property type="match status" value="1"/>
</dbReference>
<dbReference type="GO" id="GO:0009055">
    <property type="term" value="F:electron transfer activity"/>
    <property type="evidence" value="ECO:0007669"/>
    <property type="project" value="InterPro"/>
</dbReference>